<feature type="compositionally biased region" description="Basic residues" evidence="1">
    <location>
        <begin position="1"/>
        <end position="11"/>
    </location>
</feature>
<evidence type="ECO:0000256" key="1">
    <source>
        <dbReference type="SAM" id="MobiDB-lite"/>
    </source>
</evidence>
<organism evidence="2 3">
    <name type="scientific">Pararge aegeria aegeria</name>
    <dbReference type="NCBI Taxonomy" id="348720"/>
    <lineage>
        <taxon>Eukaryota</taxon>
        <taxon>Metazoa</taxon>
        <taxon>Ecdysozoa</taxon>
        <taxon>Arthropoda</taxon>
        <taxon>Hexapoda</taxon>
        <taxon>Insecta</taxon>
        <taxon>Pterygota</taxon>
        <taxon>Neoptera</taxon>
        <taxon>Endopterygota</taxon>
        <taxon>Lepidoptera</taxon>
        <taxon>Glossata</taxon>
        <taxon>Ditrysia</taxon>
        <taxon>Papilionoidea</taxon>
        <taxon>Nymphalidae</taxon>
        <taxon>Satyrinae</taxon>
        <taxon>Satyrini</taxon>
        <taxon>Parargina</taxon>
        <taxon>Pararge</taxon>
    </lineage>
</organism>
<accession>A0A8S4RZJ7</accession>
<dbReference type="EMBL" id="CAKXAJ010025675">
    <property type="protein sequence ID" value="CAH2242720.1"/>
    <property type="molecule type" value="Genomic_DNA"/>
</dbReference>
<dbReference type="Proteomes" id="UP000838756">
    <property type="component" value="Unassembled WGS sequence"/>
</dbReference>
<gene>
    <name evidence="2" type="primary">jg11449</name>
    <name evidence="2" type="ORF">PAEG_LOCUS18957</name>
</gene>
<proteinExistence type="predicted"/>
<reference evidence="2" key="1">
    <citation type="submission" date="2022-03" db="EMBL/GenBank/DDBJ databases">
        <authorList>
            <person name="Lindestad O."/>
        </authorList>
    </citation>
    <scope>NUCLEOTIDE SEQUENCE</scope>
</reference>
<evidence type="ECO:0000313" key="2">
    <source>
        <dbReference type="EMBL" id="CAH2242720.1"/>
    </source>
</evidence>
<keyword evidence="3" id="KW-1185">Reference proteome</keyword>
<sequence length="75" mass="8112">MGKVAGRRGVGRKNPGFVTSESGGIASAVKLFHLAEHISTRIYEADCQPLLVGDAPQEEDDHISRYQQSMGLLSQ</sequence>
<feature type="region of interest" description="Disordered" evidence="1">
    <location>
        <begin position="1"/>
        <end position="21"/>
    </location>
</feature>
<protein>
    <submittedName>
        <fullName evidence="2">Jg11449 protein</fullName>
    </submittedName>
</protein>
<evidence type="ECO:0000313" key="3">
    <source>
        <dbReference type="Proteomes" id="UP000838756"/>
    </source>
</evidence>
<name>A0A8S4RZJ7_9NEOP</name>
<comment type="caution">
    <text evidence="2">The sequence shown here is derived from an EMBL/GenBank/DDBJ whole genome shotgun (WGS) entry which is preliminary data.</text>
</comment>
<dbReference type="AlphaFoldDB" id="A0A8S4RZJ7"/>